<evidence type="ECO:0000313" key="2">
    <source>
        <dbReference type="Proteomes" id="UP000051679"/>
    </source>
</evidence>
<dbReference type="RefSeq" id="WP_054675578.1">
    <property type="nucleotide sequence ID" value="NZ_AYYO01000056.1"/>
</dbReference>
<comment type="caution">
    <text evidence="1">The sequence shown here is derived from an EMBL/GenBank/DDBJ whole genome shotgun (WGS) entry which is preliminary data.</text>
</comment>
<proteinExistence type="predicted"/>
<dbReference type="InterPro" id="IPR023204">
    <property type="entry name" value="SP1917_dom_sf"/>
</dbReference>
<name>A0A0R1ZIS9_9LACO</name>
<accession>A0A0R1ZIS9</accession>
<dbReference type="Proteomes" id="UP000051679">
    <property type="component" value="Unassembled WGS sequence"/>
</dbReference>
<evidence type="ECO:0008006" key="3">
    <source>
        <dbReference type="Google" id="ProtNLM"/>
    </source>
</evidence>
<dbReference type="AlphaFoldDB" id="A0A0R1ZIS9"/>
<dbReference type="PIRSF" id="PIRSF033199">
    <property type="entry name" value="UCP033199"/>
    <property type="match status" value="1"/>
</dbReference>
<reference evidence="1 2" key="1">
    <citation type="journal article" date="2015" name="Genome Announc.">
        <title>Expanding the biotechnology potential of lactobacilli through comparative genomics of 213 strains and associated genera.</title>
        <authorList>
            <person name="Sun Z."/>
            <person name="Harris H.M."/>
            <person name="McCann A."/>
            <person name="Guo C."/>
            <person name="Argimon S."/>
            <person name="Zhang W."/>
            <person name="Yang X."/>
            <person name="Jeffery I.B."/>
            <person name="Cooney J.C."/>
            <person name="Kagawa T.F."/>
            <person name="Liu W."/>
            <person name="Song Y."/>
            <person name="Salvetti E."/>
            <person name="Wrobel A."/>
            <person name="Rasinkangas P."/>
            <person name="Parkhill J."/>
            <person name="Rea M.C."/>
            <person name="O'Sullivan O."/>
            <person name="Ritari J."/>
            <person name="Douillard F.P."/>
            <person name="Paul Ross R."/>
            <person name="Yang R."/>
            <person name="Briner A.E."/>
            <person name="Felis G.E."/>
            <person name="de Vos W.M."/>
            <person name="Barrangou R."/>
            <person name="Klaenhammer T.R."/>
            <person name="Caufield P.W."/>
            <person name="Cui Y."/>
            <person name="Zhang H."/>
            <person name="O'Toole P.W."/>
        </authorList>
    </citation>
    <scope>NUCLEOTIDE SEQUENCE [LARGE SCALE GENOMIC DNA]</scope>
    <source>
        <strain evidence="1 2">DSM 20505</strain>
    </source>
</reference>
<dbReference type="STRING" id="1291052.FC18_GL000469"/>
<organism evidence="1 2">
    <name type="scientific">Lacticaseibacillus sharpeae JCM 1186 = DSM 20505</name>
    <dbReference type="NCBI Taxonomy" id="1291052"/>
    <lineage>
        <taxon>Bacteria</taxon>
        <taxon>Bacillati</taxon>
        <taxon>Bacillota</taxon>
        <taxon>Bacilli</taxon>
        <taxon>Lactobacillales</taxon>
        <taxon>Lactobacillaceae</taxon>
        <taxon>Lacticaseibacillus</taxon>
    </lineage>
</organism>
<dbReference type="InterPro" id="IPR014580">
    <property type="entry name" value="UCP033199"/>
</dbReference>
<dbReference type="OrthoDB" id="3192540at2"/>
<keyword evidence="2" id="KW-1185">Reference proteome</keyword>
<protein>
    <recommendedName>
        <fullName evidence="3">DUF2200 domain-containing protein</fullName>
    </recommendedName>
</protein>
<dbReference type="PATRIC" id="fig|1291052.5.peg.480"/>
<gene>
    <name evidence="1" type="ORF">FC18_GL000469</name>
</gene>
<dbReference type="Pfam" id="PF09966">
    <property type="entry name" value="DUF2200"/>
    <property type="match status" value="1"/>
</dbReference>
<dbReference type="Gene3D" id="1.10.8.290">
    <property type="entry name" value="uncharacterized protein sp1917 domain"/>
    <property type="match status" value="1"/>
</dbReference>
<dbReference type="EMBL" id="AYYO01000056">
    <property type="protein sequence ID" value="KRM54250.1"/>
    <property type="molecule type" value="Genomic_DNA"/>
</dbReference>
<evidence type="ECO:0000313" key="1">
    <source>
        <dbReference type="EMBL" id="KRM54250.1"/>
    </source>
</evidence>
<sequence>MARTPITDMTFSSIYPLYLQKVARKGHTEAELNTVISWLTGYDEQGLQEQLKSAATFSTFFAQAPQINPHASRIKGVICGVRVEDIEDPTVQQIRYLDKLVDEIAKGKKMTNILR</sequence>